<dbReference type="EMBL" id="CAKMRJ010001112">
    <property type="protein sequence ID" value="CAH1423316.1"/>
    <property type="molecule type" value="Genomic_DNA"/>
</dbReference>
<accession>A0AAU9MCP9</accession>
<proteinExistence type="predicted"/>
<feature type="region of interest" description="Disordered" evidence="1">
    <location>
        <begin position="43"/>
        <end position="92"/>
    </location>
</feature>
<evidence type="ECO:0000313" key="2">
    <source>
        <dbReference type="EMBL" id="CAH1423316.1"/>
    </source>
</evidence>
<dbReference type="AlphaFoldDB" id="A0AAU9MCP9"/>
<organism evidence="2 3">
    <name type="scientific">Lactuca virosa</name>
    <dbReference type="NCBI Taxonomy" id="75947"/>
    <lineage>
        <taxon>Eukaryota</taxon>
        <taxon>Viridiplantae</taxon>
        <taxon>Streptophyta</taxon>
        <taxon>Embryophyta</taxon>
        <taxon>Tracheophyta</taxon>
        <taxon>Spermatophyta</taxon>
        <taxon>Magnoliopsida</taxon>
        <taxon>eudicotyledons</taxon>
        <taxon>Gunneridae</taxon>
        <taxon>Pentapetalae</taxon>
        <taxon>asterids</taxon>
        <taxon>campanulids</taxon>
        <taxon>Asterales</taxon>
        <taxon>Asteraceae</taxon>
        <taxon>Cichorioideae</taxon>
        <taxon>Cichorieae</taxon>
        <taxon>Lactucinae</taxon>
        <taxon>Lactuca</taxon>
    </lineage>
</organism>
<evidence type="ECO:0000313" key="3">
    <source>
        <dbReference type="Proteomes" id="UP001157418"/>
    </source>
</evidence>
<dbReference type="Proteomes" id="UP001157418">
    <property type="component" value="Unassembled WGS sequence"/>
</dbReference>
<gene>
    <name evidence="2" type="ORF">LVIROSA_LOCUS10601</name>
</gene>
<protein>
    <submittedName>
        <fullName evidence="2">Uncharacterized protein</fullName>
    </submittedName>
</protein>
<feature type="compositionally biased region" description="Polar residues" evidence="1">
    <location>
        <begin position="45"/>
        <end position="61"/>
    </location>
</feature>
<reference evidence="2 3" key="1">
    <citation type="submission" date="2022-01" db="EMBL/GenBank/DDBJ databases">
        <authorList>
            <person name="Xiong W."/>
            <person name="Schranz E."/>
        </authorList>
    </citation>
    <scope>NUCLEOTIDE SEQUENCE [LARGE SCALE GENOMIC DNA]</scope>
</reference>
<sequence length="105" mass="11505">MKNIESRFPLKSQTAVAAVSVARFRSSSGTPDRPWMKQLRDLAKSSFSREGSSGTPQTDPSCSRPKWSGFWSGKRSGSSSQATSMDSKSKPKGMYKDFEALFGSK</sequence>
<keyword evidence="3" id="KW-1185">Reference proteome</keyword>
<name>A0AAU9MCP9_9ASTR</name>
<feature type="compositionally biased region" description="Polar residues" evidence="1">
    <location>
        <begin position="75"/>
        <end position="86"/>
    </location>
</feature>
<comment type="caution">
    <text evidence="2">The sequence shown here is derived from an EMBL/GenBank/DDBJ whole genome shotgun (WGS) entry which is preliminary data.</text>
</comment>
<evidence type="ECO:0000256" key="1">
    <source>
        <dbReference type="SAM" id="MobiDB-lite"/>
    </source>
</evidence>